<dbReference type="SUPFAM" id="SSF54427">
    <property type="entry name" value="NTF2-like"/>
    <property type="match status" value="1"/>
</dbReference>
<organism evidence="2 3">
    <name type="scientific">Mycobacterium kyorinense</name>
    <dbReference type="NCBI Taxonomy" id="487514"/>
    <lineage>
        <taxon>Bacteria</taxon>
        <taxon>Bacillati</taxon>
        <taxon>Actinomycetota</taxon>
        <taxon>Actinomycetes</taxon>
        <taxon>Mycobacteriales</taxon>
        <taxon>Mycobacteriaceae</taxon>
        <taxon>Mycobacterium</taxon>
    </lineage>
</organism>
<name>A0A1A2YVC5_9MYCO</name>
<dbReference type="RefSeq" id="WP_197495363.1">
    <property type="nucleotide sequence ID" value="NZ_LZKJ01000166.1"/>
</dbReference>
<feature type="domain" description="SnoaL-like" evidence="1">
    <location>
        <begin position="15"/>
        <end position="114"/>
    </location>
</feature>
<protein>
    <recommendedName>
        <fullName evidence="1">SnoaL-like domain-containing protein</fullName>
    </recommendedName>
</protein>
<dbReference type="InterPro" id="IPR037401">
    <property type="entry name" value="SnoaL-like"/>
</dbReference>
<dbReference type="EMBL" id="LZKJ01000166">
    <property type="protein sequence ID" value="OBI42219.1"/>
    <property type="molecule type" value="Genomic_DNA"/>
</dbReference>
<dbReference type="Gene3D" id="3.10.450.50">
    <property type="match status" value="1"/>
</dbReference>
<evidence type="ECO:0000313" key="3">
    <source>
        <dbReference type="Proteomes" id="UP000093592"/>
    </source>
</evidence>
<dbReference type="Pfam" id="PF12680">
    <property type="entry name" value="SnoaL_2"/>
    <property type="match status" value="1"/>
</dbReference>
<evidence type="ECO:0000313" key="2">
    <source>
        <dbReference type="EMBL" id="OBI42219.1"/>
    </source>
</evidence>
<accession>A0A1A2YVC5</accession>
<gene>
    <name evidence="2" type="ORF">A5707_06230</name>
</gene>
<dbReference type="InterPro" id="IPR032710">
    <property type="entry name" value="NTF2-like_dom_sf"/>
</dbReference>
<dbReference type="AlphaFoldDB" id="A0A1A2YVC5"/>
<reference evidence="3" key="1">
    <citation type="submission" date="2016-06" db="EMBL/GenBank/DDBJ databases">
        <authorList>
            <person name="Sutton G."/>
            <person name="Brinkac L."/>
            <person name="Sanka R."/>
            <person name="Adams M."/>
            <person name="Lau E."/>
            <person name="Sam S."/>
            <person name="Sreng N."/>
            <person name="Him V."/>
            <person name="Kerleguer A."/>
            <person name="Cheng S."/>
        </authorList>
    </citation>
    <scope>NUCLEOTIDE SEQUENCE [LARGE SCALE GENOMIC DNA]</scope>
    <source>
        <strain evidence="3">E861</strain>
    </source>
</reference>
<evidence type="ECO:0000259" key="1">
    <source>
        <dbReference type="Pfam" id="PF12680"/>
    </source>
</evidence>
<dbReference type="Proteomes" id="UP000093592">
    <property type="component" value="Unassembled WGS sequence"/>
</dbReference>
<sequence>MTIDDVDAEFTAQFAQRFADTWRTPDLAKHEALWSDDIVLVQPMMGTLRGKRACRSAFQRLFALIPDLHADVHTIGHGQAEVFIEFTLSGTYGGKPIAWGAVDRFAFTDGLIAERVSYFNAVPLVLTLIRRPRGWGRLTRAGATLFRR</sequence>
<comment type="caution">
    <text evidence="2">The sequence shown here is derived from an EMBL/GenBank/DDBJ whole genome shotgun (WGS) entry which is preliminary data.</text>
</comment>
<proteinExistence type="predicted"/>